<evidence type="ECO:0000256" key="14">
    <source>
        <dbReference type="SAM" id="Phobius"/>
    </source>
</evidence>
<dbReference type="InterPro" id="IPR006311">
    <property type="entry name" value="TAT_signal"/>
</dbReference>
<dbReference type="InterPro" id="IPR014756">
    <property type="entry name" value="Ig_E-set"/>
</dbReference>
<evidence type="ECO:0000256" key="3">
    <source>
        <dbReference type="ARBA" id="ARBA00010509"/>
    </source>
</evidence>
<evidence type="ECO:0000256" key="2">
    <source>
        <dbReference type="ARBA" id="ARBA00004651"/>
    </source>
</evidence>
<evidence type="ECO:0000256" key="12">
    <source>
        <dbReference type="ARBA" id="ARBA00070395"/>
    </source>
</evidence>
<sequence>MPASPAQDHPRDRAVAPARPGASRSRRALTVLGALLAALLCALGAGASPAAAHAALTGTDPAKDAVLQRAPERVTLTFSEGVLLSDDSVRVLDPRGERVDDGKPAHVAGKSSTATVGLRSGLPEGTFTVAWQAVSEDSHPVGGAFTFSIGAPSKTSVVLPSAEPDETVSALYGIARYAAYGGFVLLVGGCVFAGHCHANRAVRRVAATGWGTLFGATVALLLLRGPYTGNGRGLGAAFDLGLLRDVLDTKPGTALLCRLLLLAAAAVCVAVLFGSYAPAGDGRARGGAGRPARPARGGGRTPVAGPALAGRTDLAWSVGVGGALVAGGLAATWALAEHASVGIQRALAVPVDIVHLLAVAVWLGGLTALLVALRTEARLPRLAVRRFSRLAFGSVVALVATGLYQSWRQVGSWHALTDTEYGRWLLVKVGLVVLLVGVAGLSRRWTSHLDTPHDTAPATRGAAAKAKAEAQAKAASEARPEPRSEPRSEPKSEPRPEPGAAAKAGGEAKAKTGAKAKTKTGAKAGSKAADGGARAAQLARQRAAVSAARTRRERDADPTRSGLRRSVAVETGVAVVLLAVTTVLTGTQPGRAETEQEAAGQSVATGPVSLSVPYDTGGPNGRGTAEVTLDPGRSGDNTFHAYLTNPAGKPADVPELKASLTLRERGIGPLGVSLNRVSAGHWSATGVQLPMPGDWQLSLTVRTSDIDQVTETDTMKVGP</sequence>
<dbReference type="AlphaFoldDB" id="A0A7H8N9E0"/>
<feature type="domain" description="CopC" evidence="15">
    <location>
        <begin position="53"/>
        <end position="149"/>
    </location>
</feature>
<keyword evidence="9 14" id="KW-1133">Transmembrane helix</keyword>
<dbReference type="FunFam" id="2.60.40.1220:FF:000001">
    <property type="entry name" value="CopC domain-containing protein YobA"/>
    <property type="match status" value="1"/>
</dbReference>
<feature type="compositionally biased region" description="Low complexity" evidence="13">
    <location>
        <begin position="290"/>
        <end position="303"/>
    </location>
</feature>
<dbReference type="Pfam" id="PF04234">
    <property type="entry name" value="CopC"/>
    <property type="match status" value="1"/>
</dbReference>
<evidence type="ECO:0000256" key="5">
    <source>
        <dbReference type="ARBA" id="ARBA00022692"/>
    </source>
</evidence>
<feature type="compositionally biased region" description="Basic and acidic residues" evidence="13">
    <location>
        <begin position="466"/>
        <end position="496"/>
    </location>
</feature>
<evidence type="ECO:0000259" key="16">
    <source>
        <dbReference type="Pfam" id="PF05425"/>
    </source>
</evidence>
<comment type="similarity">
    <text evidence="3">Belongs to the CopC family.</text>
</comment>
<dbReference type="GO" id="GO:0005507">
    <property type="term" value="F:copper ion binding"/>
    <property type="evidence" value="ECO:0007669"/>
    <property type="project" value="InterPro"/>
</dbReference>
<feature type="region of interest" description="Disordered" evidence="13">
    <location>
        <begin position="281"/>
        <end position="303"/>
    </location>
</feature>
<feature type="transmembrane region" description="Helical" evidence="14">
    <location>
        <begin position="205"/>
        <end position="223"/>
    </location>
</feature>
<feature type="compositionally biased region" description="Low complexity" evidence="13">
    <location>
        <begin position="498"/>
        <end position="511"/>
    </location>
</feature>
<comment type="subcellular location">
    <subcellularLocation>
        <location evidence="2">Cell membrane</location>
        <topology evidence="2">Multi-pass membrane protein</topology>
    </subcellularLocation>
    <subcellularLocation>
        <location evidence="1">Periplasm</location>
    </subcellularLocation>
</comment>
<evidence type="ECO:0000256" key="7">
    <source>
        <dbReference type="ARBA" id="ARBA00022729"/>
    </source>
</evidence>
<dbReference type="Pfam" id="PF05425">
    <property type="entry name" value="CopD"/>
    <property type="match status" value="1"/>
</dbReference>
<dbReference type="EMBL" id="CP054929">
    <property type="protein sequence ID" value="QKW51089.1"/>
    <property type="molecule type" value="Genomic_DNA"/>
</dbReference>
<evidence type="ECO:0000256" key="10">
    <source>
        <dbReference type="ARBA" id="ARBA00023008"/>
    </source>
</evidence>
<feature type="transmembrane region" description="Helical" evidence="14">
    <location>
        <begin position="387"/>
        <end position="404"/>
    </location>
</feature>
<feature type="transmembrane region" description="Helical" evidence="14">
    <location>
        <begin position="177"/>
        <end position="198"/>
    </location>
</feature>
<dbReference type="PANTHER" id="PTHR34820">
    <property type="entry name" value="INNER MEMBRANE PROTEIN YEBZ"/>
    <property type="match status" value="1"/>
</dbReference>
<accession>A0A7H8N9E0</accession>
<feature type="transmembrane region" description="Helical" evidence="14">
    <location>
        <begin position="356"/>
        <end position="375"/>
    </location>
</feature>
<evidence type="ECO:0000256" key="11">
    <source>
        <dbReference type="ARBA" id="ARBA00023136"/>
    </source>
</evidence>
<dbReference type="PANTHER" id="PTHR34820:SF4">
    <property type="entry name" value="INNER MEMBRANE PROTEIN YEBZ"/>
    <property type="match status" value="1"/>
</dbReference>
<keyword evidence="5 14" id="KW-0812">Transmembrane</keyword>
<keyword evidence="8" id="KW-0574">Periplasm</keyword>
<reference evidence="17 18" key="1">
    <citation type="submission" date="2020-06" db="EMBL/GenBank/DDBJ databases">
        <title>Genome mining for natural products.</title>
        <authorList>
            <person name="Zhang B."/>
            <person name="Shi J."/>
            <person name="Ge H."/>
        </authorList>
    </citation>
    <scope>NUCLEOTIDE SEQUENCE [LARGE SCALE GENOMIC DNA]</scope>
    <source>
        <strain evidence="17 18">NA00687</strain>
    </source>
</reference>
<evidence type="ECO:0000256" key="1">
    <source>
        <dbReference type="ARBA" id="ARBA00004418"/>
    </source>
</evidence>
<keyword evidence="4" id="KW-1003">Cell membrane</keyword>
<evidence type="ECO:0000256" key="8">
    <source>
        <dbReference type="ARBA" id="ARBA00022764"/>
    </source>
</evidence>
<dbReference type="InterPro" id="IPR032694">
    <property type="entry name" value="CopC/D"/>
</dbReference>
<evidence type="ECO:0000256" key="9">
    <source>
        <dbReference type="ARBA" id="ARBA00022989"/>
    </source>
</evidence>
<evidence type="ECO:0000256" key="6">
    <source>
        <dbReference type="ARBA" id="ARBA00022723"/>
    </source>
</evidence>
<protein>
    <recommendedName>
        <fullName evidence="12">Protein YobA</fullName>
    </recommendedName>
</protein>
<feature type="transmembrane region" description="Helical" evidence="14">
    <location>
        <begin position="424"/>
        <end position="441"/>
    </location>
</feature>
<keyword evidence="10" id="KW-0186">Copper</keyword>
<evidence type="ECO:0000256" key="4">
    <source>
        <dbReference type="ARBA" id="ARBA00022475"/>
    </source>
</evidence>
<feature type="region of interest" description="Disordered" evidence="13">
    <location>
        <begin position="1"/>
        <end position="23"/>
    </location>
</feature>
<dbReference type="InterPro" id="IPR007348">
    <property type="entry name" value="CopC_dom"/>
</dbReference>
<evidence type="ECO:0000259" key="15">
    <source>
        <dbReference type="Pfam" id="PF04234"/>
    </source>
</evidence>
<organism evidence="17 18">
    <name type="scientific">Streptomyces buecherae</name>
    <dbReference type="NCBI Taxonomy" id="2763006"/>
    <lineage>
        <taxon>Bacteria</taxon>
        <taxon>Bacillati</taxon>
        <taxon>Actinomycetota</taxon>
        <taxon>Actinomycetes</taxon>
        <taxon>Kitasatosporales</taxon>
        <taxon>Streptomycetaceae</taxon>
        <taxon>Streptomyces</taxon>
    </lineage>
</organism>
<dbReference type="InterPro" id="IPR008457">
    <property type="entry name" value="Cu-R_CopD_dom"/>
</dbReference>
<keyword evidence="11 14" id="KW-0472">Membrane</keyword>
<dbReference type="PROSITE" id="PS51318">
    <property type="entry name" value="TAT"/>
    <property type="match status" value="1"/>
</dbReference>
<dbReference type="SUPFAM" id="SSF81296">
    <property type="entry name" value="E set domains"/>
    <property type="match status" value="1"/>
</dbReference>
<dbReference type="Proteomes" id="UP000509303">
    <property type="component" value="Chromosome"/>
</dbReference>
<dbReference type="Gene3D" id="2.60.40.1220">
    <property type="match status" value="1"/>
</dbReference>
<feature type="region of interest" description="Disordered" evidence="13">
    <location>
        <begin position="447"/>
        <end position="564"/>
    </location>
</feature>
<dbReference type="RefSeq" id="WP_176162814.1">
    <property type="nucleotide sequence ID" value="NZ_CP054929.1"/>
</dbReference>
<gene>
    <name evidence="17" type="ORF">HUT08_17855</name>
</gene>
<evidence type="ECO:0000313" key="18">
    <source>
        <dbReference type="Proteomes" id="UP000509303"/>
    </source>
</evidence>
<proteinExistence type="inferred from homology"/>
<keyword evidence="7" id="KW-0732">Signal</keyword>
<feature type="region of interest" description="Disordered" evidence="13">
    <location>
        <begin position="588"/>
        <end position="621"/>
    </location>
</feature>
<dbReference type="GO" id="GO:0046688">
    <property type="term" value="P:response to copper ion"/>
    <property type="evidence" value="ECO:0007669"/>
    <property type="project" value="InterPro"/>
</dbReference>
<feature type="compositionally biased region" description="Low complexity" evidence="13">
    <location>
        <begin position="456"/>
        <end position="465"/>
    </location>
</feature>
<keyword evidence="18" id="KW-1185">Reference proteome</keyword>
<name>A0A7H8N9E0_9ACTN</name>
<keyword evidence="6" id="KW-0479">Metal-binding</keyword>
<feature type="transmembrane region" description="Helical" evidence="14">
    <location>
        <begin position="253"/>
        <end position="276"/>
    </location>
</feature>
<evidence type="ECO:0000313" key="17">
    <source>
        <dbReference type="EMBL" id="QKW51089.1"/>
    </source>
</evidence>
<dbReference type="GO" id="GO:0005886">
    <property type="term" value="C:plasma membrane"/>
    <property type="evidence" value="ECO:0007669"/>
    <property type="project" value="UniProtKB-SubCell"/>
</dbReference>
<feature type="domain" description="Copper resistance protein D" evidence="16">
    <location>
        <begin position="383"/>
        <end position="455"/>
    </location>
</feature>
<dbReference type="GO" id="GO:0042597">
    <property type="term" value="C:periplasmic space"/>
    <property type="evidence" value="ECO:0007669"/>
    <property type="project" value="UniProtKB-SubCell"/>
</dbReference>
<evidence type="ECO:0000256" key="13">
    <source>
        <dbReference type="SAM" id="MobiDB-lite"/>
    </source>
</evidence>
<feature type="transmembrane region" description="Helical" evidence="14">
    <location>
        <begin position="314"/>
        <end position="336"/>
    </location>
</feature>
<feature type="compositionally biased region" description="Low complexity" evidence="13">
    <location>
        <begin position="521"/>
        <end position="548"/>
    </location>
</feature>
<dbReference type="InterPro" id="IPR014755">
    <property type="entry name" value="Cu-Rt/internalin_Ig-like"/>
</dbReference>
<dbReference type="GO" id="GO:0006825">
    <property type="term" value="P:copper ion transport"/>
    <property type="evidence" value="ECO:0007669"/>
    <property type="project" value="InterPro"/>
</dbReference>